<comment type="caution">
    <text evidence="1">The sequence shown here is derived from an EMBL/GenBank/DDBJ whole genome shotgun (WGS) entry which is preliminary data.</text>
</comment>
<reference evidence="1" key="1">
    <citation type="journal article" date="2014" name="Int. J. Syst. Evol. Microbiol.">
        <title>Complete genome sequence of Corynebacterium casei LMG S-19264T (=DSM 44701T), isolated from a smear-ripened cheese.</title>
        <authorList>
            <consortium name="US DOE Joint Genome Institute (JGI-PGF)"/>
            <person name="Walter F."/>
            <person name="Albersmeier A."/>
            <person name="Kalinowski J."/>
            <person name="Ruckert C."/>
        </authorList>
    </citation>
    <scope>NUCLEOTIDE SEQUENCE</scope>
    <source>
        <strain evidence="1">JCM 3051</strain>
    </source>
</reference>
<dbReference type="EMBL" id="BMPT01000016">
    <property type="protein sequence ID" value="GGM36134.1"/>
    <property type="molecule type" value="Genomic_DNA"/>
</dbReference>
<sequence>MTDLLIAALASTNGARLVFLTACALVAGRCVQEIAGMVKGACRVIERWVTAESERRAESQRMHDFGAMSPATQLNYARLVEARTRRRQRAKRT</sequence>
<protein>
    <submittedName>
        <fullName evidence="1">Uncharacterized protein</fullName>
    </submittedName>
</protein>
<proteinExistence type="predicted"/>
<evidence type="ECO:0000313" key="2">
    <source>
        <dbReference type="Proteomes" id="UP000655589"/>
    </source>
</evidence>
<dbReference type="AlphaFoldDB" id="A0A8H9L6C7"/>
<keyword evidence="2" id="KW-1185">Reference proteome</keyword>
<dbReference type="Proteomes" id="UP000655589">
    <property type="component" value="Unassembled WGS sequence"/>
</dbReference>
<accession>A0A8H9L6C7</accession>
<organism evidence="1 2">
    <name type="scientific">Promicromonospora citrea</name>
    <dbReference type="NCBI Taxonomy" id="43677"/>
    <lineage>
        <taxon>Bacteria</taxon>
        <taxon>Bacillati</taxon>
        <taxon>Actinomycetota</taxon>
        <taxon>Actinomycetes</taxon>
        <taxon>Micrococcales</taxon>
        <taxon>Promicromonosporaceae</taxon>
        <taxon>Promicromonospora</taxon>
    </lineage>
</organism>
<gene>
    <name evidence="1" type="ORF">GCM10010102_34340</name>
</gene>
<name>A0A8H9L6C7_9MICO</name>
<reference evidence="1" key="2">
    <citation type="submission" date="2020-09" db="EMBL/GenBank/DDBJ databases">
        <authorList>
            <person name="Sun Q."/>
            <person name="Ohkuma M."/>
        </authorList>
    </citation>
    <scope>NUCLEOTIDE SEQUENCE</scope>
    <source>
        <strain evidence="1">JCM 3051</strain>
    </source>
</reference>
<evidence type="ECO:0000313" key="1">
    <source>
        <dbReference type="EMBL" id="GGM36134.1"/>
    </source>
</evidence>